<evidence type="ECO:0000259" key="2">
    <source>
        <dbReference type="Pfam" id="PF12937"/>
    </source>
</evidence>
<dbReference type="EMBL" id="HE575324">
    <property type="protein sequence ID" value="CCC95882.1"/>
    <property type="molecule type" value="Genomic_DNA"/>
</dbReference>
<dbReference type="InterPro" id="IPR001810">
    <property type="entry name" value="F-box_dom"/>
</dbReference>
<feature type="transmembrane region" description="Helical" evidence="1">
    <location>
        <begin position="630"/>
        <end position="651"/>
    </location>
</feature>
<evidence type="ECO:0000313" key="3">
    <source>
        <dbReference type="EMBL" id="CCC95882.1"/>
    </source>
</evidence>
<dbReference type="Pfam" id="PF12937">
    <property type="entry name" value="F-box-like"/>
    <property type="match status" value="1"/>
</dbReference>
<dbReference type="SUPFAM" id="SSF81383">
    <property type="entry name" value="F-box domain"/>
    <property type="match status" value="1"/>
</dbReference>
<dbReference type="AlphaFoldDB" id="G0V2L0"/>
<evidence type="ECO:0000256" key="1">
    <source>
        <dbReference type="SAM" id="Phobius"/>
    </source>
</evidence>
<proteinExistence type="predicted"/>
<feature type="transmembrane region" description="Helical" evidence="1">
    <location>
        <begin position="41"/>
        <end position="70"/>
    </location>
</feature>
<feature type="transmembrane region" description="Helical" evidence="1">
    <location>
        <begin position="315"/>
        <end position="335"/>
    </location>
</feature>
<keyword evidence="1" id="KW-0812">Transmembrane</keyword>
<feature type="transmembrane region" description="Helical" evidence="1">
    <location>
        <begin position="390"/>
        <end position="412"/>
    </location>
</feature>
<sequence length="723" mass="81109">MIIPHLDTNASCTSTPVVNVVVTCFIVDASVMPMLPPPQAVFVYLTLFSSFFICLSVVGVNRCFAGFYLLQKEGSGTLRLSSGMDMSYPTHSTGNDSDISNDAAYNEHDAMSPKASNYDAAERMGNFRARLRLDESEEHPRRARRYNIGWGTLTEEMTVADNTDFLQGADIIVEDSNEKAMSFSFASTSRDVMRFHSCIAYMKHRSTRNAIPPDQVGPFNDEVLCLILPYVSLDMREILQVGQVCRYWRFYANLSPHWSYYRRLDWGRRLMQLPGYLRKMVGRPRIVTRDEYFRERRKLGEADTQGTSTSTVQHLHWCVAVALLSGMLCVSNFLLSHYFGTTVAAHYDDSTLGCIVFAVLLTVVVVQIVLVIIPLGWGVSPGKKQDRMRLLAWAVFLLLTGTVLGTITTLTVTRVESVGELLSAPVVELASNETCELADIGRRPAFANLPASLDDIRWRPITTGDEGKEFQPHCVSHMDKSACFVLLYFDAEYTSPVFHNATSLASLKHAGTRYALGFDPFNNTKAGGWCAAEGRPQVVAVTMPTYLRLLVGRDLNYVDGTYLDPLRRPKKVGSVRYQCSVKYPRIVTEEPPGASDIWYRKEIPWHRHQIPLVTDSRNTPEFYAKEYDHYLYYTYACYSLAALLWFLLFVLQCSLRNHSLMVLGLVTTCALILMNPVALLVAGVLCITTSDYYLICNETAGGAMIGVGIFLTALVLAVYVCFW</sequence>
<keyword evidence="1" id="KW-0472">Membrane</keyword>
<dbReference type="VEuPathDB" id="TriTrypDB:TcIL3000.11.13880"/>
<organism evidence="3">
    <name type="scientific">Trypanosoma congolense (strain IL3000)</name>
    <dbReference type="NCBI Taxonomy" id="1068625"/>
    <lineage>
        <taxon>Eukaryota</taxon>
        <taxon>Discoba</taxon>
        <taxon>Euglenozoa</taxon>
        <taxon>Kinetoplastea</taxon>
        <taxon>Metakinetoplastina</taxon>
        <taxon>Trypanosomatida</taxon>
        <taxon>Trypanosomatidae</taxon>
        <taxon>Trypanosoma</taxon>
        <taxon>Nannomonas</taxon>
    </lineage>
</organism>
<protein>
    <submittedName>
        <fullName evidence="3">Uncharacterized protein TCIL3000_11_13880</fullName>
    </submittedName>
</protein>
<keyword evidence="1" id="KW-1133">Transmembrane helix</keyword>
<reference evidence="3" key="1">
    <citation type="journal article" date="2012" name="Proc. Natl. Acad. Sci. U.S.A.">
        <title>Antigenic diversity is generated by distinct evolutionary mechanisms in African trypanosome species.</title>
        <authorList>
            <person name="Jackson A.P."/>
            <person name="Berry A."/>
            <person name="Aslett M."/>
            <person name="Allison H.C."/>
            <person name="Burton P."/>
            <person name="Vavrova-Anderson J."/>
            <person name="Brown R."/>
            <person name="Browne H."/>
            <person name="Corton N."/>
            <person name="Hauser H."/>
            <person name="Gamble J."/>
            <person name="Gilderthorp R."/>
            <person name="Marcello L."/>
            <person name="McQuillan J."/>
            <person name="Otto T.D."/>
            <person name="Quail M.A."/>
            <person name="Sanders M.J."/>
            <person name="van Tonder A."/>
            <person name="Ginger M.L."/>
            <person name="Field M.C."/>
            <person name="Barry J.D."/>
            <person name="Hertz-Fowler C."/>
            <person name="Berriman M."/>
        </authorList>
    </citation>
    <scope>NUCLEOTIDE SEQUENCE</scope>
    <source>
        <strain evidence="3">IL3000</strain>
    </source>
</reference>
<accession>G0V2L0</accession>
<gene>
    <name evidence="3" type="ORF">TCIL3000_11_13880</name>
</gene>
<dbReference type="CDD" id="cd09917">
    <property type="entry name" value="F-box_SF"/>
    <property type="match status" value="1"/>
</dbReference>
<feature type="transmembrane region" description="Helical" evidence="1">
    <location>
        <begin position="663"/>
        <end position="690"/>
    </location>
</feature>
<feature type="transmembrane region" description="Helical" evidence="1">
    <location>
        <begin position="355"/>
        <end position="378"/>
    </location>
</feature>
<feature type="transmembrane region" description="Helical" evidence="1">
    <location>
        <begin position="702"/>
        <end position="722"/>
    </location>
</feature>
<feature type="domain" description="F-box" evidence="2">
    <location>
        <begin position="221"/>
        <end position="253"/>
    </location>
</feature>
<dbReference type="InterPro" id="IPR036047">
    <property type="entry name" value="F-box-like_dom_sf"/>
</dbReference>
<name>G0V2L0_TRYCI</name>